<sequence length="299" mass="34687">MNPNFQKQQLTDEFIQAVRANPSQTAFKAYQKDLFEQVNTEAVKRWDAMLSMSQNYIYIREFIGLSAFLLMYSFGCFMTGEVMFFADGVSTFGILWSLFFGGVIWFHFAETYHHYRCSEQAIAIHRYKNQPHSLFVAMRISAWVGVVFCIVITIWVGPMAFVGAGASALMAFKMIDAKRVDLYWTIPYDSVLFIDVIRKDNYIAIWFKDVDFDLGTESPQIFENVTIYGLSCKPEQFDDILTTLKSKLHPEVQFFESPSVDKKINFFEEAKKYDISLISVPLHVKEQQKTEFDSTEDSW</sequence>
<dbReference type="eggNOG" id="ENOG5031Z1G">
    <property type="taxonomic scope" value="Bacteria"/>
</dbReference>
<organism evidence="2 3">
    <name type="scientific">Vibrio scophthalmi LMG 19158</name>
    <dbReference type="NCBI Taxonomy" id="870967"/>
    <lineage>
        <taxon>Bacteria</taxon>
        <taxon>Pseudomonadati</taxon>
        <taxon>Pseudomonadota</taxon>
        <taxon>Gammaproteobacteria</taxon>
        <taxon>Vibrionales</taxon>
        <taxon>Vibrionaceae</taxon>
        <taxon>Vibrio</taxon>
    </lineage>
</organism>
<gene>
    <name evidence="2" type="ORF">VIS19158_14547</name>
</gene>
<dbReference type="RefSeq" id="WP_005598540.1">
    <property type="nucleotide sequence ID" value="NZ_AFWE01000201.1"/>
</dbReference>
<dbReference type="EMBL" id="AFWE01000201">
    <property type="protein sequence ID" value="EGU31333.1"/>
    <property type="molecule type" value="Genomic_DNA"/>
</dbReference>
<reference evidence="2 3" key="1">
    <citation type="journal article" date="2012" name="Int. J. Syst. Evol. Microbiol.">
        <title>Vibrio caribbeanicus sp. nov., isolated from the marine sponge Scleritoderma cyanea.</title>
        <authorList>
            <person name="Hoffmann M."/>
            <person name="Monday S.R."/>
            <person name="Allard M.W."/>
            <person name="Strain E.A."/>
            <person name="Whittaker P."/>
            <person name="Naum M."/>
            <person name="McCarthy P.J."/>
            <person name="Lopez J.V."/>
            <person name="Fischer M."/>
            <person name="Brown E.W."/>
        </authorList>
    </citation>
    <scope>NUCLEOTIDE SEQUENCE [LARGE SCALE GENOMIC DNA]</scope>
    <source>
        <strain evidence="2 3">LMG 19158</strain>
    </source>
</reference>
<evidence type="ECO:0000313" key="2">
    <source>
        <dbReference type="EMBL" id="EGU31333.1"/>
    </source>
</evidence>
<keyword evidence="1" id="KW-0812">Transmembrane</keyword>
<feature type="transmembrane region" description="Helical" evidence="1">
    <location>
        <begin position="140"/>
        <end position="172"/>
    </location>
</feature>
<keyword evidence="1" id="KW-0472">Membrane</keyword>
<protein>
    <submittedName>
        <fullName evidence="2">Uncharacterized protein</fullName>
    </submittedName>
</protein>
<evidence type="ECO:0000256" key="1">
    <source>
        <dbReference type="SAM" id="Phobius"/>
    </source>
</evidence>
<comment type="caution">
    <text evidence="2">The sequence shown here is derived from an EMBL/GenBank/DDBJ whole genome shotgun (WGS) entry which is preliminary data.</text>
</comment>
<accession>F9RT95</accession>
<feature type="transmembrane region" description="Helical" evidence="1">
    <location>
        <begin position="57"/>
        <end position="77"/>
    </location>
</feature>
<proteinExistence type="predicted"/>
<keyword evidence="1" id="KW-1133">Transmembrane helix</keyword>
<dbReference type="Proteomes" id="UP000004349">
    <property type="component" value="Unassembled WGS sequence"/>
</dbReference>
<evidence type="ECO:0000313" key="3">
    <source>
        <dbReference type="Proteomes" id="UP000004349"/>
    </source>
</evidence>
<feature type="transmembrane region" description="Helical" evidence="1">
    <location>
        <begin position="84"/>
        <end position="106"/>
    </location>
</feature>
<name>F9RT95_9VIBR</name>
<dbReference type="AlphaFoldDB" id="F9RT95"/>